<reference evidence="8 9" key="1">
    <citation type="submission" date="2016-05" db="EMBL/GenBank/DDBJ databases">
        <title>Genome sequencing of Trichophyton violaceum CMCC(F)T3l isolated from hair.</title>
        <authorList>
            <person name="Zhan P."/>
            <person name="Tao Y."/>
            <person name="Liu W."/>
        </authorList>
    </citation>
    <scope>NUCLEOTIDE SEQUENCE [LARGE SCALE GENOMIC DNA]</scope>
    <source>
        <strain evidence="9">CMCC(F)T3l</strain>
    </source>
</reference>
<comment type="subcellular location">
    <subcellularLocation>
        <location evidence="1">Membrane</location>
    </subcellularLocation>
</comment>
<keyword evidence="3 7" id="KW-0812">Transmembrane</keyword>
<evidence type="ECO:0008006" key="10">
    <source>
        <dbReference type="Google" id="ProtNLM"/>
    </source>
</evidence>
<keyword evidence="2" id="KW-0813">Transport</keyword>
<evidence type="ECO:0000256" key="3">
    <source>
        <dbReference type="ARBA" id="ARBA00022692"/>
    </source>
</evidence>
<evidence type="ECO:0000313" key="9">
    <source>
        <dbReference type="Proteomes" id="UP000243519"/>
    </source>
</evidence>
<dbReference type="PANTHER" id="PTHR48020:SF25">
    <property type="entry name" value="SUGAR TRANSPORTER, PUTATIVE (AFU_ORTHOLOGUE AFUA_7G05830)-RELATED"/>
    <property type="match status" value="1"/>
</dbReference>
<dbReference type="EMBL" id="LHPN01000004">
    <property type="protein sequence ID" value="OAL72550.1"/>
    <property type="molecule type" value="Genomic_DNA"/>
</dbReference>
<evidence type="ECO:0000256" key="7">
    <source>
        <dbReference type="SAM" id="Phobius"/>
    </source>
</evidence>
<comment type="caution">
    <text evidence="8">The sequence shown here is derived from an EMBL/GenBank/DDBJ whole genome shotgun (WGS) entry which is preliminary data.</text>
</comment>
<evidence type="ECO:0000256" key="1">
    <source>
        <dbReference type="ARBA" id="ARBA00004370"/>
    </source>
</evidence>
<dbReference type="OrthoDB" id="5290825at2759"/>
<keyword evidence="9" id="KW-1185">Reference proteome</keyword>
<dbReference type="AlphaFoldDB" id="A0A178FJ26"/>
<feature type="compositionally biased region" description="Polar residues" evidence="6">
    <location>
        <begin position="8"/>
        <end position="29"/>
    </location>
</feature>
<dbReference type="PANTHER" id="PTHR48020">
    <property type="entry name" value="PROTON MYO-INOSITOL COTRANSPORTER"/>
    <property type="match status" value="1"/>
</dbReference>
<dbReference type="Proteomes" id="UP000243519">
    <property type="component" value="Unassembled WGS sequence"/>
</dbReference>
<accession>A0A178FJ26</accession>
<organism evidence="8 9">
    <name type="scientific">Trichophyton violaceum</name>
    <dbReference type="NCBI Taxonomy" id="34388"/>
    <lineage>
        <taxon>Eukaryota</taxon>
        <taxon>Fungi</taxon>
        <taxon>Dikarya</taxon>
        <taxon>Ascomycota</taxon>
        <taxon>Pezizomycotina</taxon>
        <taxon>Eurotiomycetes</taxon>
        <taxon>Eurotiomycetidae</taxon>
        <taxon>Onygenales</taxon>
        <taxon>Arthrodermataceae</taxon>
        <taxon>Trichophyton</taxon>
    </lineage>
</organism>
<feature type="transmembrane region" description="Helical" evidence="7">
    <location>
        <begin position="241"/>
        <end position="261"/>
    </location>
</feature>
<keyword evidence="4 7" id="KW-1133">Transmembrane helix</keyword>
<dbReference type="SUPFAM" id="SSF103473">
    <property type="entry name" value="MFS general substrate transporter"/>
    <property type="match status" value="1"/>
</dbReference>
<feature type="transmembrane region" description="Helical" evidence="7">
    <location>
        <begin position="358"/>
        <end position="381"/>
    </location>
</feature>
<keyword evidence="5 7" id="KW-0472">Membrane</keyword>
<feature type="compositionally biased region" description="Basic and acidic residues" evidence="6">
    <location>
        <begin position="31"/>
        <end position="46"/>
    </location>
</feature>
<feature type="transmembrane region" description="Helical" evidence="7">
    <location>
        <begin position="465"/>
        <end position="483"/>
    </location>
</feature>
<dbReference type="GO" id="GO:0016020">
    <property type="term" value="C:membrane"/>
    <property type="evidence" value="ECO:0007669"/>
    <property type="project" value="UniProtKB-SubCell"/>
</dbReference>
<sequence>MIPREIIGSTSSRSSDELQSSNTKESAATASDHHTERLNSFTSRRESLTAAERARRNLNAKLANPLAGLSHATLRNRGGRYAQKYQIGDDDDVRAFELGAVLAQDPEQFEKVGGLTKEELDVLRNEFTNRWSQPKEMYLVIVLCSISAAVQGMDETVVNGAQIFYKPQFGIDDDNFRSTWLAGLINAAPYLCCFVNTWWHMFIARFALGFGIGPKSATVPIYAAETSPPAIRGALVMQWQMWTAFGIMMGYASDLIFFNVPDIPNVTGLGWRLMMGSAMFPAILVCCMVFICPESPRWYMSKGAHHKAYQSMCRLRFNKVQAARDLFYMHTLLEAESMMKLGQPKILELITVPRNRRALVASEIVMFMQQFCGVNVIAYYSSEVFLQAGYSELSALAASLGFGVINWLFAIPAVYTIDTFGRRNLLLVTFPLMGLFLLLTGFAFWIPDHAAQTGLLRAFTPQGAFGWYAAWNLIGFVLILLFMPETKGKTLEELDQVFSVPTKVHARWALKQIVYVFRKYVLRQKGLKEVLLYEKSEGKLISQSMEERVVGSPQFFGLRSTMEPKQRTTCAEIEAKIRQCFEQRRRVYSNKCAITIRWEDDDTNAMIDAFHFKDVARILGVDDVHESEISSAFAVPSMYVEWEIACCMKNSFAAQKDGTHLIIIHYAGNGLYEPERGQYFYPTEDSSHRFYLRSLLHPILTFAEIDGPAFDVVLILDSYCSPSITPIVQPKSGQTIELLAPLGYSHDSYPMTVIEPRRSASITNTFTSRIARALTQWELQGFRDMDFATLLGVAQEEEGIYKPIHKFLAGSLPIKIGIPPYDNDIPIDPQESRPEPVPGQIDALITCSIVHDPALGDRDRLTQWIDSLDECMRVYVHYVSERGNNGSPILALRAPFHVACVLESLPGVVLKNRRYTMY</sequence>
<evidence type="ECO:0000256" key="2">
    <source>
        <dbReference type="ARBA" id="ARBA00022448"/>
    </source>
</evidence>
<name>A0A178FJ26_TRIVO</name>
<dbReference type="GO" id="GO:0022857">
    <property type="term" value="F:transmembrane transporter activity"/>
    <property type="evidence" value="ECO:0007669"/>
    <property type="project" value="InterPro"/>
</dbReference>
<evidence type="ECO:0000256" key="4">
    <source>
        <dbReference type="ARBA" id="ARBA00022989"/>
    </source>
</evidence>
<proteinExistence type="predicted"/>
<feature type="transmembrane region" description="Helical" evidence="7">
    <location>
        <begin position="424"/>
        <end position="445"/>
    </location>
</feature>
<dbReference type="InterPro" id="IPR050814">
    <property type="entry name" value="Myo-inositol_Transporter"/>
</dbReference>
<dbReference type="Gene3D" id="1.20.1250.20">
    <property type="entry name" value="MFS general substrate transporter like domains"/>
    <property type="match status" value="2"/>
</dbReference>
<dbReference type="InterPro" id="IPR005828">
    <property type="entry name" value="MFS_sugar_transport-like"/>
</dbReference>
<feature type="transmembrane region" description="Helical" evidence="7">
    <location>
        <begin position="273"/>
        <end position="292"/>
    </location>
</feature>
<evidence type="ECO:0000256" key="6">
    <source>
        <dbReference type="SAM" id="MobiDB-lite"/>
    </source>
</evidence>
<evidence type="ECO:0000256" key="5">
    <source>
        <dbReference type="ARBA" id="ARBA00023136"/>
    </source>
</evidence>
<evidence type="ECO:0000313" key="8">
    <source>
        <dbReference type="EMBL" id="OAL72550.1"/>
    </source>
</evidence>
<feature type="transmembrane region" description="Helical" evidence="7">
    <location>
        <begin position="393"/>
        <end position="417"/>
    </location>
</feature>
<dbReference type="InterPro" id="IPR036259">
    <property type="entry name" value="MFS_trans_sf"/>
</dbReference>
<feature type="region of interest" description="Disordered" evidence="6">
    <location>
        <begin position="1"/>
        <end position="46"/>
    </location>
</feature>
<protein>
    <recommendedName>
        <fullName evidence="10">Major facilitator superfamily (MFS) profile domain-containing protein</fullName>
    </recommendedName>
</protein>
<dbReference type="Pfam" id="PF00083">
    <property type="entry name" value="Sugar_tr"/>
    <property type="match status" value="1"/>
</dbReference>
<gene>
    <name evidence="8" type="ORF">A7D00_3552</name>
</gene>